<feature type="modified residue" description="4-aspartylphosphate" evidence="2">
    <location>
        <position position="53"/>
    </location>
</feature>
<gene>
    <name evidence="4" type="primary">rrf</name>
    <name evidence="4" type="ORF">dnm_074340</name>
</gene>
<evidence type="ECO:0000313" key="5">
    <source>
        <dbReference type="Proteomes" id="UP000663722"/>
    </source>
</evidence>
<dbReference type="Gene3D" id="3.40.50.2300">
    <property type="match status" value="1"/>
</dbReference>
<dbReference type="PROSITE" id="PS50110">
    <property type="entry name" value="RESPONSE_REGULATORY"/>
    <property type="match status" value="1"/>
</dbReference>
<proteinExistence type="predicted"/>
<dbReference type="InterPro" id="IPR050595">
    <property type="entry name" value="Bact_response_regulator"/>
</dbReference>
<dbReference type="AlphaFoldDB" id="A0A975BTA1"/>
<dbReference type="InterPro" id="IPR054815">
    <property type="entry name" value="DVU0259-like"/>
</dbReference>
<keyword evidence="1 2" id="KW-0597">Phosphoprotein</keyword>
<dbReference type="KEGG" id="dmm:dnm_074340"/>
<dbReference type="Proteomes" id="UP000663722">
    <property type="component" value="Chromosome"/>
</dbReference>
<evidence type="ECO:0000256" key="2">
    <source>
        <dbReference type="PROSITE-ProRule" id="PRU00169"/>
    </source>
</evidence>
<dbReference type="SMART" id="SM00448">
    <property type="entry name" value="REC"/>
    <property type="match status" value="1"/>
</dbReference>
<evidence type="ECO:0000259" key="3">
    <source>
        <dbReference type="PROSITE" id="PS50110"/>
    </source>
</evidence>
<dbReference type="PANTHER" id="PTHR44591">
    <property type="entry name" value="STRESS RESPONSE REGULATOR PROTEIN 1"/>
    <property type="match status" value="1"/>
</dbReference>
<dbReference type="RefSeq" id="WP_207679180.1">
    <property type="nucleotide sequence ID" value="NZ_CP061800.1"/>
</dbReference>
<evidence type="ECO:0000313" key="4">
    <source>
        <dbReference type="EMBL" id="QTA91369.1"/>
    </source>
</evidence>
<organism evidence="4 5">
    <name type="scientific">Desulfonema magnum</name>
    <dbReference type="NCBI Taxonomy" id="45655"/>
    <lineage>
        <taxon>Bacteria</taxon>
        <taxon>Pseudomonadati</taxon>
        <taxon>Thermodesulfobacteriota</taxon>
        <taxon>Desulfobacteria</taxon>
        <taxon>Desulfobacterales</taxon>
        <taxon>Desulfococcaceae</taxon>
        <taxon>Desulfonema</taxon>
    </lineage>
</organism>
<dbReference type="PANTHER" id="PTHR44591:SF3">
    <property type="entry name" value="RESPONSE REGULATORY DOMAIN-CONTAINING PROTEIN"/>
    <property type="match status" value="1"/>
</dbReference>
<reference evidence="4" key="1">
    <citation type="journal article" date="2021" name="Microb. Physiol.">
        <title>Proteogenomic Insights into the Physiology of Marine, Sulfate-Reducing, Filamentous Desulfonema limicola and Desulfonema magnum.</title>
        <authorList>
            <person name="Schnaars V."/>
            <person name="Wohlbrand L."/>
            <person name="Scheve S."/>
            <person name="Hinrichs C."/>
            <person name="Reinhardt R."/>
            <person name="Rabus R."/>
        </authorList>
    </citation>
    <scope>NUCLEOTIDE SEQUENCE</scope>
    <source>
        <strain evidence="4">4be13</strain>
    </source>
</reference>
<name>A0A975BTA1_9BACT</name>
<dbReference type="InterPro" id="IPR001789">
    <property type="entry name" value="Sig_transdc_resp-reg_receiver"/>
</dbReference>
<dbReference type="NCBIfam" id="NF045717">
    <property type="entry name" value="DVU0259_DivK"/>
    <property type="match status" value="1"/>
</dbReference>
<sequence length="117" mass="13152">MAKKILVIDDDPVTVKYLETVFNDNGYETCSAADGVEAFEVTKKERPDLITLDLEMPEEWGTRFYRKLSKDKAFKDIPVIVISGMASRHLSIKNAVAYLSKPFDRDKLLGIIRGAIG</sequence>
<dbReference type="InterPro" id="IPR011006">
    <property type="entry name" value="CheY-like_superfamily"/>
</dbReference>
<dbReference type="Pfam" id="PF00072">
    <property type="entry name" value="Response_reg"/>
    <property type="match status" value="1"/>
</dbReference>
<dbReference type="SUPFAM" id="SSF52172">
    <property type="entry name" value="CheY-like"/>
    <property type="match status" value="1"/>
</dbReference>
<feature type="domain" description="Response regulatory" evidence="3">
    <location>
        <begin position="4"/>
        <end position="116"/>
    </location>
</feature>
<evidence type="ECO:0000256" key="1">
    <source>
        <dbReference type="ARBA" id="ARBA00022553"/>
    </source>
</evidence>
<dbReference type="EMBL" id="CP061800">
    <property type="protein sequence ID" value="QTA91369.1"/>
    <property type="molecule type" value="Genomic_DNA"/>
</dbReference>
<protein>
    <submittedName>
        <fullName evidence="4">Response regulator protein</fullName>
    </submittedName>
</protein>
<keyword evidence="5" id="KW-1185">Reference proteome</keyword>
<accession>A0A975BTA1</accession>
<dbReference type="GO" id="GO:0000160">
    <property type="term" value="P:phosphorelay signal transduction system"/>
    <property type="evidence" value="ECO:0007669"/>
    <property type="project" value="InterPro"/>
</dbReference>